<protein>
    <recommendedName>
        <fullName evidence="5">RING-type domain-containing protein</fullName>
    </recommendedName>
</protein>
<dbReference type="PROSITE" id="PS50089">
    <property type="entry name" value="ZF_RING_2"/>
    <property type="match status" value="1"/>
</dbReference>
<dbReference type="InterPro" id="IPR050731">
    <property type="entry name" value="HRD1_E3_ubiq-ligases"/>
</dbReference>
<evidence type="ECO:0000256" key="4">
    <source>
        <dbReference type="PROSITE-ProRule" id="PRU00175"/>
    </source>
</evidence>
<dbReference type="Pfam" id="PF13639">
    <property type="entry name" value="zf-RING_2"/>
    <property type="match status" value="1"/>
</dbReference>
<gene>
    <name evidence="6" type="ORF">B0J13DRAFT_568100</name>
</gene>
<dbReference type="EMBL" id="JAGMUU010000029">
    <property type="protein sequence ID" value="KAH7120068.1"/>
    <property type="molecule type" value="Genomic_DNA"/>
</dbReference>
<organism evidence="6 7">
    <name type="scientific">Dactylonectria estremocensis</name>
    <dbReference type="NCBI Taxonomy" id="1079267"/>
    <lineage>
        <taxon>Eukaryota</taxon>
        <taxon>Fungi</taxon>
        <taxon>Dikarya</taxon>
        <taxon>Ascomycota</taxon>
        <taxon>Pezizomycotina</taxon>
        <taxon>Sordariomycetes</taxon>
        <taxon>Hypocreomycetidae</taxon>
        <taxon>Hypocreales</taxon>
        <taxon>Nectriaceae</taxon>
        <taxon>Dactylonectria</taxon>
    </lineage>
</organism>
<feature type="domain" description="RING-type" evidence="5">
    <location>
        <begin position="53"/>
        <end position="101"/>
    </location>
</feature>
<evidence type="ECO:0000256" key="2">
    <source>
        <dbReference type="ARBA" id="ARBA00022771"/>
    </source>
</evidence>
<dbReference type="InterPro" id="IPR001841">
    <property type="entry name" value="Znf_RING"/>
</dbReference>
<keyword evidence="3" id="KW-0862">Zinc</keyword>
<evidence type="ECO:0000313" key="6">
    <source>
        <dbReference type="EMBL" id="KAH7120068.1"/>
    </source>
</evidence>
<comment type="caution">
    <text evidence="6">The sequence shown here is derived from an EMBL/GenBank/DDBJ whole genome shotgun (WGS) entry which is preliminary data.</text>
</comment>
<accession>A0A9P9DJ15</accession>
<dbReference type="GO" id="GO:0012505">
    <property type="term" value="C:endomembrane system"/>
    <property type="evidence" value="ECO:0007669"/>
    <property type="project" value="TreeGrafter"/>
</dbReference>
<dbReference type="GO" id="GO:0008270">
    <property type="term" value="F:zinc ion binding"/>
    <property type="evidence" value="ECO:0007669"/>
    <property type="project" value="UniProtKB-KW"/>
</dbReference>
<evidence type="ECO:0000259" key="5">
    <source>
        <dbReference type="PROSITE" id="PS50089"/>
    </source>
</evidence>
<dbReference type="AlphaFoldDB" id="A0A9P9DJ15"/>
<evidence type="ECO:0000256" key="1">
    <source>
        <dbReference type="ARBA" id="ARBA00022723"/>
    </source>
</evidence>
<dbReference type="InterPro" id="IPR013083">
    <property type="entry name" value="Znf_RING/FYVE/PHD"/>
</dbReference>
<name>A0A9P9DJ15_9HYPO</name>
<dbReference type="Proteomes" id="UP000717696">
    <property type="component" value="Unassembled WGS sequence"/>
</dbReference>
<proteinExistence type="predicted"/>
<dbReference type="SUPFAM" id="SSF57850">
    <property type="entry name" value="RING/U-box"/>
    <property type="match status" value="1"/>
</dbReference>
<reference evidence="6" key="1">
    <citation type="journal article" date="2021" name="Nat. Commun.">
        <title>Genetic determinants of endophytism in the Arabidopsis root mycobiome.</title>
        <authorList>
            <person name="Mesny F."/>
            <person name="Miyauchi S."/>
            <person name="Thiergart T."/>
            <person name="Pickel B."/>
            <person name="Atanasova L."/>
            <person name="Karlsson M."/>
            <person name="Huettel B."/>
            <person name="Barry K.W."/>
            <person name="Haridas S."/>
            <person name="Chen C."/>
            <person name="Bauer D."/>
            <person name="Andreopoulos W."/>
            <person name="Pangilinan J."/>
            <person name="LaButti K."/>
            <person name="Riley R."/>
            <person name="Lipzen A."/>
            <person name="Clum A."/>
            <person name="Drula E."/>
            <person name="Henrissat B."/>
            <person name="Kohler A."/>
            <person name="Grigoriev I.V."/>
            <person name="Martin F.M."/>
            <person name="Hacquard S."/>
        </authorList>
    </citation>
    <scope>NUCLEOTIDE SEQUENCE</scope>
    <source>
        <strain evidence="6">MPI-CAGE-AT-0021</strain>
    </source>
</reference>
<evidence type="ECO:0000256" key="3">
    <source>
        <dbReference type="ARBA" id="ARBA00022833"/>
    </source>
</evidence>
<dbReference type="GO" id="GO:0061630">
    <property type="term" value="F:ubiquitin protein ligase activity"/>
    <property type="evidence" value="ECO:0007669"/>
    <property type="project" value="TreeGrafter"/>
</dbReference>
<dbReference type="PANTHER" id="PTHR22763">
    <property type="entry name" value="RING ZINC FINGER PROTEIN"/>
    <property type="match status" value="1"/>
</dbReference>
<keyword evidence="2 4" id="KW-0863">Zinc-finger</keyword>
<dbReference type="Gene3D" id="3.30.40.10">
    <property type="entry name" value="Zinc/RING finger domain, C3HC4 (zinc finger)"/>
    <property type="match status" value="1"/>
</dbReference>
<keyword evidence="7" id="KW-1185">Reference proteome</keyword>
<dbReference type="GO" id="GO:0043161">
    <property type="term" value="P:proteasome-mediated ubiquitin-dependent protein catabolic process"/>
    <property type="evidence" value="ECO:0007669"/>
    <property type="project" value="TreeGrafter"/>
</dbReference>
<keyword evidence="1" id="KW-0479">Metal-binding</keyword>
<dbReference type="PANTHER" id="PTHR22763:SF162">
    <property type="entry name" value="TRANSMEMBRANE E3 UBIQUITIN-PROTEIN LIGASE 1"/>
    <property type="match status" value="1"/>
</dbReference>
<dbReference type="GO" id="GO:0044695">
    <property type="term" value="C:Dsc E3 ubiquitin ligase complex"/>
    <property type="evidence" value="ECO:0007669"/>
    <property type="project" value="TreeGrafter"/>
</dbReference>
<dbReference type="OrthoDB" id="8062037at2759"/>
<sequence>MSALSRNRVFARNIPTTRSLPLLRLLNRPPLQFSNTLIQSINVESLLETERECPICYNVYGVEDPEGIVETPVALCACKHVFGDHCIKSWLRDGGTCPYCRKLLHGQ</sequence>
<evidence type="ECO:0000313" key="7">
    <source>
        <dbReference type="Proteomes" id="UP000717696"/>
    </source>
</evidence>